<dbReference type="Proteomes" id="UP000252733">
    <property type="component" value="Unassembled WGS sequence"/>
</dbReference>
<proteinExistence type="predicted"/>
<sequence>MKRKLILKSMLFFMGFICLFANFVLGQGGTTSSVTGRITSEKGEPLPAANVVIVHEPSGSNYGGVSDAEGFYRLPNMNVGGPYTLKVSFIGYHPYTMSDIYLSLGQTLNVNIELKEESVSLEEVNIVGSVNGEYQIFDGNRTGAETVVGNDQINSLPTVGRDLTDFTRLTPQASVGDEGFLTVAGINNRYNQILIDGAVNNDVFGLAASGTNGGQTGASPISMDIIDQFQVNIAPYDVRQSGFAGASINAVTKRGTNAFHGTAYYLFRNENLAGKTPTDDEERERKKLDPFENKTQGLSLGGPIVKNKLFFFANAEKMTDETPLPFDFDDYIGDASQADMDALVNKLESDYGYDPGEYLNKQKKLESTKLFGRLDWNINENHKMMLRHSYTKSELTDASASSSYSLGFSNNYMYFPSTTNSTTLELKSNFDSYSNDLILTGTFVRDDRDPKGQNFPAVRIYDGDGTIYFGSEPYSTANELNQDVISVTDNFQLYKGDHTITIGTNNEFASVYNLFMRKAFGEYRFENMDYFMNSGMAYQYERGYSLVDDVIGDGSEAAADFDLLQLGLYIQDEWQVSEDFKLTYGIRADMPLFLTDPPLDEHFNNSTIPMLEAAGWDLGGAQSGEMPKSQVLLSPRIGFNYDLLGDDQTQLRGGVGIFTSRLPLVWPGGSYTNSGVVIGGVYQQRPYWTGAEPDIPFESDWQNQYTNSTFGMEDLPYSGQIDLFTEDFKFPQTFRANLAIDQKLPWGVVGTLEMLYSKTLNNVIYYNVNVSPTPEYNLTGVDNRPYYSNEKIDDAYTRIMMGKNTNKGYSYNITAQLQKPFENGLTASIAYTYGRSMTMNDATSSQNSSQWRYMESVDGLNNLELSRSDFDLGHKINGYITYSVEYLNHLKSTFSLYYNGQSGMPYSYSYNDRGGLNGEGENAGNLIYVPASKDEIVFADEATADEQWNALNQFIENDDYLSERRGQYAERNGARVPMSHIFDFKFVQDLWVNVKDSKQTLQFTFDVFNVGNLLNKDWGRRYYVSYGNSTIIDFEGFAEDGTTPTYGFNHDGDYEPWNIDDSGLTSSRWKAQIGVRYKF</sequence>
<evidence type="ECO:0000256" key="3">
    <source>
        <dbReference type="ARBA" id="ARBA00022452"/>
    </source>
</evidence>
<dbReference type="Pfam" id="PF25183">
    <property type="entry name" value="OMP_b-brl_4"/>
    <property type="match status" value="2"/>
</dbReference>
<dbReference type="RefSeq" id="WP_106153514.1">
    <property type="nucleotide sequence ID" value="NZ_PVTS01000010.1"/>
</dbReference>
<comment type="caution">
    <text evidence="8">The sequence shown here is derived from an EMBL/GenBank/DDBJ whole genome shotgun (WGS) entry which is preliminary data.</text>
</comment>
<dbReference type="Gene3D" id="2.40.170.20">
    <property type="entry name" value="TonB-dependent receptor, beta-barrel domain"/>
    <property type="match status" value="1"/>
</dbReference>
<dbReference type="SUPFAM" id="SSF56935">
    <property type="entry name" value="Porins"/>
    <property type="match status" value="1"/>
</dbReference>
<keyword evidence="8" id="KW-0675">Receptor</keyword>
<comment type="subcellular location">
    <subcellularLocation>
        <location evidence="1">Cell outer membrane</location>
        <topology evidence="1">Multi-pass membrane protein</topology>
    </subcellularLocation>
</comment>
<dbReference type="InterPro" id="IPR036942">
    <property type="entry name" value="Beta-barrel_TonB_sf"/>
</dbReference>
<dbReference type="PANTHER" id="PTHR30069">
    <property type="entry name" value="TONB-DEPENDENT OUTER MEMBRANE RECEPTOR"/>
    <property type="match status" value="1"/>
</dbReference>
<dbReference type="Gene3D" id="2.60.40.1120">
    <property type="entry name" value="Carboxypeptidase-like, regulatory domain"/>
    <property type="match status" value="1"/>
</dbReference>
<keyword evidence="6" id="KW-0998">Cell outer membrane</keyword>
<protein>
    <submittedName>
        <fullName evidence="8">TonB-dependent receptor-like protein</fullName>
    </submittedName>
</protein>
<evidence type="ECO:0000313" key="8">
    <source>
        <dbReference type="EMBL" id="RCW33877.1"/>
    </source>
</evidence>
<evidence type="ECO:0000259" key="7">
    <source>
        <dbReference type="Pfam" id="PF25183"/>
    </source>
</evidence>
<dbReference type="GO" id="GO:0044718">
    <property type="term" value="P:siderophore transmembrane transport"/>
    <property type="evidence" value="ECO:0007669"/>
    <property type="project" value="TreeGrafter"/>
</dbReference>
<gene>
    <name evidence="8" type="ORF">DFO77_11241</name>
</gene>
<keyword evidence="5" id="KW-0472">Membrane</keyword>
<feature type="domain" description="TonB-dependent transporter Oar-like beta-barrel" evidence="7">
    <location>
        <begin position="360"/>
        <end position="1014"/>
    </location>
</feature>
<keyword evidence="3" id="KW-1134">Transmembrane beta strand</keyword>
<dbReference type="EMBL" id="QPIZ01000012">
    <property type="protein sequence ID" value="RCW33877.1"/>
    <property type="molecule type" value="Genomic_DNA"/>
</dbReference>
<dbReference type="GO" id="GO:0009279">
    <property type="term" value="C:cell outer membrane"/>
    <property type="evidence" value="ECO:0007669"/>
    <property type="project" value="UniProtKB-SubCell"/>
</dbReference>
<evidence type="ECO:0000256" key="1">
    <source>
        <dbReference type="ARBA" id="ARBA00004571"/>
    </source>
</evidence>
<evidence type="ECO:0000256" key="4">
    <source>
        <dbReference type="ARBA" id="ARBA00022692"/>
    </source>
</evidence>
<keyword evidence="9" id="KW-1185">Reference proteome</keyword>
<evidence type="ECO:0000313" key="9">
    <source>
        <dbReference type="Proteomes" id="UP000252733"/>
    </source>
</evidence>
<name>A0A2T0XH73_9BACT</name>
<reference evidence="8 9" key="1">
    <citation type="submission" date="2018-07" db="EMBL/GenBank/DDBJ databases">
        <title>Freshwater and sediment microbial communities from various areas in North America, analyzing microbe dynamics in response to fracking.</title>
        <authorList>
            <person name="Lamendella R."/>
        </authorList>
    </citation>
    <scope>NUCLEOTIDE SEQUENCE [LARGE SCALE GENOMIC DNA]</scope>
    <source>
        <strain evidence="8 9">160A</strain>
    </source>
</reference>
<evidence type="ECO:0000256" key="5">
    <source>
        <dbReference type="ARBA" id="ARBA00023136"/>
    </source>
</evidence>
<accession>A0A2T0XH73</accession>
<dbReference type="SUPFAM" id="SSF49464">
    <property type="entry name" value="Carboxypeptidase regulatory domain-like"/>
    <property type="match status" value="1"/>
</dbReference>
<dbReference type="PANTHER" id="PTHR30069:SF46">
    <property type="entry name" value="OAR PROTEIN"/>
    <property type="match status" value="1"/>
</dbReference>
<keyword evidence="2" id="KW-0813">Transport</keyword>
<dbReference type="Pfam" id="PF13620">
    <property type="entry name" value="CarboxypepD_reg"/>
    <property type="match status" value="1"/>
</dbReference>
<dbReference type="InterPro" id="IPR008969">
    <property type="entry name" value="CarboxyPept-like_regulatory"/>
</dbReference>
<organism evidence="8 9">
    <name type="scientific">Marinilabilia salmonicolor</name>
    <dbReference type="NCBI Taxonomy" id="989"/>
    <lineage>
        <taxon>Bacteria</taxon>
        <taxon>Pseudomonadati</taxon>
        <taxon>Bacteroidota</taxon>
        <taxon>Bacteroidia</taxon>
        <taxon>Marinilabiliales</taxon>
        <taxon>Marinilabiliaceae</taxon>
        <taxon>Marinilabilia</taxon>
    </lineage>
</organism>
<evidence type="ECO:0000256" key="2">
    <source>
        <dbReference type="ARBA" id="ARBA00022448"/>
    </source>
</evidence>
<dbReference type="GO" id="GO:0015344">
    <property type="term" value="F:siderophore uptake transmembrane transporter activity"/>
    <property type="evidence" value="ECO:0007669"/>
    <property type="project" value="TreeGrafter"/>
</dbReference>
<feature type="domain" description="TonB-dependent transporter Oar-like beta-barrel" evidence="7">
    <location>
        <begin position="251"/>
        <end position="321"/>
    </location>
</feature>
<evidence type="ECO:0000256" key="6">
    <source>
        <dbReference type="ARBA" id="ARBA00023237"/>
    </source>
</evidence>
<keyword evidence="4" id="KW-0812">Transmembrane</keyword>
<dbReference type="OrthoDB" id="9768147at2"/>
<dbReference type="AlphaFoldDB" id="A0A2T0XH73"/>
<dbReference type="InterPro" id="IPR057601">
    <property type="entry name" value="Oar-like_b-barrel"/>
</dbReference>
<dbReference type="InterPro" id="IPR039426">
    <property type="entry name" value="TonB-dep_rcpt-like"/>
</dbReference>